<dbReference type="EMBL" id="OX336137">
    <property type="protein sequence ID" value="CAI2718928.1"/>
    <property type="molecule type" value="Genomic_DNA"/>
</dbReference>
<protein>
    <submittedName>
        <fullName evidence="1">Uncharacterized protein</fullName>
    </submittedName>
</protein>
<keyword evidence="2" id="KW-1185">Reference proteome</keyword>
<accession>A0ABM9HF86</accession>
<gene>
    <name evidence="1" type="ORF">NSPWAT_2072</name>
</gene>
<evidence type="ECO:0000313" key="1">
    <source>
        <dbReference type="EMBL" id="CAI2718928.1"/>
    </source>
</evidence>
<name>A0ABM9HF86_9BACT</name>
<organism evidence="1 2">
    <name type="scientific">Nitrospina watsonii</name>
    <dbReference type="NCBI Taxonomy" id="1323948"/>
    <lineage>
        <taxon>Bacteria</taxon>
        <taxon>Pseudomonadati</taxon>
        <taxon>Nitrospinota/Tectimicrobiota group</taxon>
        <taxon>Nitrospinota</taxon>
        <taxon>Nitrospinia</taxon>
        <taxon>Nitrospinales</taxon>
        <taxon>Nitrospinaceae</taxon>
        <taxon>Nitrospina</taxon>
    </lineage>
</organism>
<sequence length="32" mass="3948">MEMMNYKKGYSNYFEPGKEKLLKRQLRCTGRF</sequence>
<evidence type="ECO:0000313" key="2">
    <source>
        <dbReference type="Proteomes" id="UP001157733"/>
    </source>
</evidence>
<proteinExistence type="predicted"/>
<dbReference type="Proteomes" id="UP001157733">
    <property type="component" value="Chromosome"/>
</dbReference>
<reference evidence="1 2" key="1">
    <citation type="submission" date="2022-09" db="EMBL/GenBank/DDBJ databases">
        <authorList>
            <person name="Kop L."/>
        </authorList>
    </citation>
    <scope>NUCLEOTIDE SEQUENCE [LARGE SCALE GENOMIC DNA]</scope>
    <source>
        <strain evidence="1 2">347</strain>
    </source>
</reference>